<dbReference type="Pfam" id="PF14683">
    <property type="entry name" value="CBM-like"/>
    <property type="match status" value="1"/>
</dbReference>
<protein>
    <recommendedName>
        <fullName evidence="1">Rhamnogalacturonan lyase domain-containing protein</fullName>
    </recommendedName>
</protein>
<reference evidence="2 3" key="1">
    <citation type="journal article" date="2020" name="Mol. Biol. Evol.">
        <title>Distinct Expression and Methylation Patterns for Genes with Different Fates following a Single Whole-Genome Duplication in Flowering Plants.</title>
        <authorList>
            <person name="Shi T."/>
            <person name="Rahmani R.S."/>
            <person name="Gugger P.F."/>
            <person name="Wang M."/>
            <person name="Li H."/>
            <person name="Zhang Y."/>
            <person name="Li Z."/>
            <person name="Wang Q."/>
            <person name="Van de Peer Y."/>
            <person name="Marchal K."/>
            <person name="Chen J."/>
        </authorList>
    </citation>
    <scope>NUCLEOTIDE SEQUENCE [LARGE SCALE GENOMIC DNA]</scope>
    <source>
        <tissue evidence="2">Leaf</tissue>
    </source>
</reference>
<dbReference type="PANTHER" id="PTHR32018">
    <property type="entry name" value="RHAMNOGALACTURONATE LYASE FAMILY PROTEIN"/>
    <property type="match status" value="1"/>
</dbReference>
<feature type="domain" description="Rhamnogalacturonan lyase" evidence="1">
    <location>
        <begin position="22"/>
        <end position="83"/>
    </location>
</feature>
<dbReference type="EMBL" id="DUZY01000001">
    <property type="protein sequence ID" value="DAD23059.1"/>
    <property type="molecule type" value="Genomic_DNA"/>
</dbReference>
<dbReference type="InterPro" id="IPR051850">
    <property type="entry name" value="Polysacch_Lyase_4"/>
</dbReference>
<dbReference type="PANTHER" id="PTHR32018:SF1">
    <property type="entry name" value="RHAMNOGALACTURONAN ENDOLYASE"/>
    <property type="match status" value="1"/>
</dbReference>
<dbReference type="AlphaFoldDB" id="A0A822XVE2"/>
<dbReference type="SUPFAM" id="SSF49785">
    <property type="entry name" value="Galactose-binding domain-like"/>
    <property type="match status" value="1"/>
</dbReference>
<evidence type="ECO:0000259" key="1">
    <source>
        <dbReference type="Pfam" id="PF14683"/>
    </source>
</evidence>
<dbReference type="InterPro" id="IPR029411">
    <property type="entry name" value="RG-lyase_III"/>
</dbReference>
<sequence length="83" mass="9661">MNPGGYVDLGTLVHESPRDAPTLWEIGVPDRSAAEFFIPNLDSRYVNPLYINQDRFRQYGLWDKYGLMYPYQYLAYTVGVSDY</sequence>
<keyword evidence="3" id="KW-1185">Reference proteome</keyword>
<evidence type="ECO:0000313" key="3">
    <source>
        <dbReference type="Proteomes" id="UP000607653"/>
    </source>
</evidence>
<proteinExistence type="predicted"/>
<organism evidence="2 3">
    <name type="scientific">Nelumbo nucifera</name>
    <name type="common">Sacred lotus</name>
    <dbReference type="NCBI Taxonomy" id="4432"/>
    <lineage>
        <taxon>Eukaryota</taxon>
        <taxon>Viridiplantae</taxon>
        <taxon>Streptophyta</taxon>
        <taxon>Embryophyta</taxon>
        <taxon>Tracheophyta</taxon>
        <taxon>Spermatophyta</taxon>
        <taxon>Magnoliopsida</taxon>
        <taxon>Proteales</taxon>
        <taxon>Nelumbonaceae</taxon>
        <taxon>Nelumbo</taxon>
    </lineage>
</organism>
<dbReference type="Proteomes" id="UP000607653">
    <property type="component" value="Unassembled WGS sequence"/>
</dbReference>
<dbReference type="InterPro" id="IPR008979">
    <property type="entry name" value="Galactose-bd-like_sf"/>
</dbReference>
<comment type="caution">
    <text evidence="2">The sequence shown here is derived from an EMBL/GenBank/DDBJ whole genome shotgun (WGS) entry which is preliminary data.</text>
</comment>
<evidence type="ECO:0000313" key="2">
    <source>
        <dbReference type="EMBL" id="DAD23059.1"/>
    </source>
</evidence>
<name>A0A822XVE2_NELNU</name>
<gene>
    <name evidence="2" type="ORF">HUJ06_024522</name>
</gene>
<accession>A0A822XVE2</accession>